<evidence type="ECO:0000256" key="2">
    <source>
        <dbReference type="SAM" id="SignalP"/>
    </source>
</evidence>
<gene>
    <name evidence="3" type="ORF">EB796_024303</name>
</gene>
<evidence type="ECO:0000313" key="4">
    <source>
        <dbReference type="Proteomes" id="UP000593567"/>
    </source>
</evidence>
<proteinExistence type="predicted"/>
<sequence length="217" mass="23003">MVSKQLDFQILAAITILIAVSTTEAIQCTACYGAPNSRCHLDPANEFVTLECEACAVFARIINGGETLVDITRDCAYRIFPVPIPWEFENQCKTNTLFFTECTHTCSTGDLCSDSLSYIPPGCTSAGKEVNNLNGTTSPFQEIEMGTLNSTDVGSNMTAMSNSTSGSSTTELTTSTEGALESTSSETVGGSNNGSGTPLLGTASLFMMISTFVLCNW</sequence>
<evidence type="ECO:0000313" key="3">
    <source>
        <dbReference type="EMBL" id="KAF6017389.1"/>
    </source>
</evidence>
<keyword evidence="4" id="KW-1185">Reference proteome</keyword>
<feature type="compositionally biased region" description="Low complexity" evidence="1">
    <location>
        <begin position="155"/>
        <end position="187"/>
    </location>
</feature>
<comment type="caution">
    <text evidence="3">The sequence shown here is derived from an EMBL/GenBank/DDBJ whole genome shotgun (WGS) entry which is preliminary data.</text>
</comment>
<feature type="signal peptide" evidence="2">
    <location>
        <begin position="1"/>
        <end position="25"/>
    </location>
</feature>
<feature type="chain" id="PRO_5029724758" evidence="2">
    <location>
        <begin position="26"/>
        <end position="217"/>
    </location>
</feature>
<feature type="region of interest" description="Disordered" evidence="1">
    <location>
        <begin position="151"/>
        <end position="195"/>
    </location>
</feature>
<keyword evidence="2" id="KW-0732">Signal</keyword>
<evidence type="ECO:0000256" key="1">
    <source>
        <dbReference type="SAM" id="MobiDB-lite"/>
    </source>
</evidence>
<reference evidence="3" key="1">
    <citation type="submission" date="2020-06" db="EMBL/GenBank/DDBJ databases">
        <title>Draft genome of Bugula neritina, a colonial animal packing powerful symbionts and potential medicines.</title>
        <authorList>
            <person name="Rayko M."/>
        </authorList>
    </citation>
    <scope>NUCLEOTIDE SEQUENCE [LARGE SCALE GENOMIC DNA]</scope>
    <source>
        <strain evidence="3">Kwan_BN1</strain>
    </source>
</reference>
<dbReference type="AlphaFoldDB" id="A0A7J7ITZ4"/>
<protein>
    <submittedName>
        <fullName evidence="3">Uncharacterized protein</fullName>
    </submittedName>
</protein>
<accession>A0A7J7ITZ4</accession>
<organism evidence="3 4">
    <name type="scientific">Bugula neritina</name>
    <name type="common">Brown bryozoan</name>
    <name type="synonym">Sertularia neritina</name>
    <dbReference type="NCBI Taxonomy" id="10212"/>
    <lineage>
        <taxon>Eukaryota</taxon>
        <taxon>Metazoa</taxon>
        <taxon>Spiralia</taxon>
        <taxon>Lophotrochozoa</taxon>
        <taxon>Bryozoa</taxon>
        <taxon>Gymnolaemata</taxon>
        <taxon>Cheilostomatida</taxon>
        <taxon>Flustrina</taxon>
        <taxon>Buguloidea</taxon>
        <taxon>Bugulidae</taxon>
        <taxon>Bugula</taxon>
    </lineage>
</organism>
<dbReference type="EMBL" id="VXIV02003404">
    <property type="protein sequence ID" value="KAF6017389.1"/>
    <property type="molecule type" value="Genomic_DNA"/>
</dbReference>
<name>A0A7J7ITZ4_BUGNE</name>
<dbReference type="Proteomes" id="UP000593567">
    <property type="component" value="Unassembled WGS sequence"/>
</dbReference>